<feature type="transmembrane region" description="Helical" evidence="8">
    <location>
        <begin position="263"/>
        <end position="289"/>
    </location>
</feature>
<feature type="transmembrane region" description="Helical" evidence="8">
    <location>
        <begin position="528"/>
        <end position="550"/>
    </location>
</feature>
<evidence type="ECO:0000256" key="8">
    <source>
        <dbReference type="RuleBase" id="RU363043"/>
    </source>
</evidence>
<dbReference type="InterPro" id="IPR005672">
    <property type="entry name" value="Phosphate_PstA"/>
</dbReference>
<accession>A0ABD6ATL9</accession>
<evidence type="ECO:0000256" key="7">
    <source>
        <dbReference type="ARBA" id="ARBA00023136"/>
    </source>
</evidence>
<dbReference type="PANTHER" id="PTHR43470">
    <property type="entry name" value="PHOSPHATE TRANSPORT SYSTEM PERMEASE PROTEIN PSTA-RELATED"/>
    <property type="match status" value="1"/>
</dbReference>
<feature type="transmembrane region" description="Helical" evidence="8">
    <location>
        <begin position="179"/>
        <end position="198"/>
    </location>
</feature>
<comment type="caution">
    <text evidence="8">Lacks conserved residue(s) required for the propagation of feature annotation.</text>
</comment>
<reference evidence="10 11" key="1">
    <citation type="journal article" date="2019" name="Int. J. Syst. Evol. Microbiol.">
        <title>The Global Catalogue of Microorganisms (GCM) 10K type strain sequencing project: providing services to taxonomists for standard genome sequencing and annotation.</title>
        <authorList>
            <consortium name="The Broad Institute Genomics Platform"/>
            <consortium name="The Broad Institute Genome Sequencing Center for Infectious Disease"/>
            <person name="Wu L."/>
            <person name="Ma J."/>
        </authorList>
    </citation>
    <scope>NUCLEOTIDE SEQUENCE [LARGE SCALE GENOMIC DNA]</scope>
    <source>
        <strain evidence="10 11">CGMCC 1.12563</strain>
    </source>
</reference>
<evidence type="ECO:0000256" key="3">
    <source>
        <dbReference type="ARBA" id="ARBA00022448"/>
    </source>
</evidence>
<feature type="transmembrane region" description="Helical" evidence="8">
    <location>
        <begin position="26"/>
        <end position="47"/>
    </location>
</feature>
<keyword evidence="4 8" id="KW-1003">Cell membrane</keyword>
<keyword evidence="6 8" id="KW-1133">Transmembrane helix</keyword>
<dbReference type="Gene3D" id="1.10.3720.10">
    <property type="entry name" value="MetI-like"/>
    <property type="match status" value="1"/>
</dbReference>
<feature type="transmembrane region" description="Helical" evidence="8">
    <location>
        <begin position="460"/>
        <end position="480"/>
    </location>
</feature>
<dbReference type="InterPro" id="IPR035906">
    <property type="entry name" value="MetI-like_sf"/>
</dbReference>
<dbReference type="CDD" id="cd06261">
    <property type="entry name" value="TM_PBP2"/>
    <property type="match status" value="1"/>
</dbReference>
<feature type="transmembrane region" description="Helical" evidence="8">
    <location>
        <begin position="205"/>
        <end position="226"/>
    </location>
</feature>
<protein>
    <recommendedName>
        <fullName evidence="8">Phosphate transport system permease protein PstA</fullName>
    </recommendedName>
</protein>
<evidence type="ECO:0000256" key="5">
    <source>
        <dbReference type="ARBA" id="ARBA00022692"/>
    </source>
</evidence>
<evidence type="ECO:0000313" key="11">
    <source>
        <dbReference type="Proteomes" id="UP001597187"/>
    </source>
</evidence>
<evidence type="ECO:0000256" key="1">
    <source>
        <dbReference type="ARBA" id="ARBA00004651"/>
    </source>
</evidence>
<dbReference type="PANTHER" id="PTHR43470:SF5">
    <property type="entry name" value="PHOSPHATE TRANSPORT SYSTEM PERMEASE PROTEIN PSTA"/>
    <property type="match status" value="1"/>
</dbReference>
<keyword evidence="3" id="KW-0813">Transport</keyword>
<feature type="domain" description="ABC transmembrane type-1" evidence="9">
    <location>
        <begin position="314"/>
        <end position="547"/>
    </location>
</feature>
<dbReference type="InterPro" id="IPR000515">
    <property type="entry name" value="MetI-like"/>
</dbReference>
<dbReference type="NCBIfam" id="TIGR00974">
    <property type="entry name" value="3a0107s02c"/>
    <property type="match status" value="1"/>
</dbReference>
<dbReference type="PROSITE" id="PS50928">
    <property type="entry name" value="ABC_TM1"/>
    <property type="match status" value="1"/>
</dbReference>
<dbReference type="RefSeq" id="WP_250873087.1">
    <property type="nucleotide sequence ID" value="NZ_JALXFV010000003.1"/>
</dbReference>
<dbReference type="EMBL" id="JBHUDC010000003">
    <property type="protein sequence ID" value="MFD1513124.1"/>
    <property type="molecule type" value="Genomic_DNA"/>
</dbReference>
<comment type="subcellular location">
    <subcellularLocation>
        <location evidence="1 8">Cell membrane</location>
        <topology evidence="1 8">Multi-pass membrane protein</topology>
    </subcellularLocation>
</comment>
<keyword evidence="11" id="KW-1185">Reference proteome</keyword>
<feature type="transmembrane region" description="Helical" evidence="8">
    <location>
        <begin position="232"/>
        <end position="251"/>
    </location>
</feature>
<comment type="caution">
    <text evidence="10">The sequence shown here is derived from an EMBL/GenBank/DDBJ whole genome shotgun (WGS) entry which is preliminary data.</text>
</comment>
<keyword evidence="5 8" id="KW-0812">Transmembrane</keyword>
<dbReference type="SUPFAM" id="SSF161098">
    <property type="entry name" value="MetI-like"/>
    <property type="match status" value="1"/>
</dbReference>
<dbReference type="Pfam" id="PF00528">
    <property type="entry name" value="BPD_transp_1"/>
    <property type="match status" value="1"/>
</dbReference>
<gene>
    <name evidence="10" type="primary">pstA</name>
    <name evidence="10" type="ORF">ACFSBT_07530</name>
</gene>
<feature type="transmembrane region" description="Helical" evidence="8">
    <location>
        <begin position="59"/>
        <end position="79"/>
    </location>
</feature>
<evidence type="ECO:0000256" key="4">
    <source>
        <dbReference type="ARBA" id="ARBA00022475"/>
    </source>
</evidence>
<evidence type="ECO:0000256" key="6">
    <source>
        <dbReference type="ARBA" id="ARBA00022989"/>
    </source>
</evidence>
<dbReference type="GO" id="GO:0005886">
    <property type="term" value="C:plasma membrane"/>
    <property type="evidence" value="ECO:0007669"/>
    <property type="project" value="UniProtKB-SubCell"/>
</dbReference>
<name>A0ABD6ATL9_9EURY</name>
<evidence type="ECO:0000256" key="2">
    <source>
        <dbReference type="ARBA" id="ARBA00007069"/>
    </source>
</evidence>
<dbReference type="AlphaFoldDB" id="A0ABD6ATL9"/>
<sequence>MAADSPSTVRDGFGTVSRTAGVVFRYALLAATLLGILAVGILFVYVANDAIQPFTADPGWHLTFFLTLVVPTLAVGYSLSGRGEGSLRVGLESLGLLAVMPLFAGGVAVLFLSILPALVVFSFAVALAIPLAAIVALQRTRQVGFVAKLVAAAVVTVASLLFVPNFIQNVPVIPVEWLLVALTIGAPTAAIAGAYAAASWNDRRVGRIAALAALGGVLVGGLVGSLTGVGGIAATVLATVAGVPVGLYVATVVDQHPTRREGLLLPLVVLGGMLLGAFLVRTVGFAGPASWLDWAFVTSDNSFSAESAGIYPALAGSIMLMLIVSLASFPIGIGAAVYLEEYAGNSRLTRLIEVNIANLAGVPSVVYGLLGLGLLARMLEDGLPVFPAVVADPLGLEPIRVGGDLFGIGTVFVGGLTLSLLILPIVIISSQEAIRSVPPSQRQASYGMGATRWQTVKNVVLPKAFPGILTGTILALGRAIGETAPLLVIGAPNEFGIPQELSSRVGAMPLQIYAWATTSGTEEFYTKVIPAGVVVLLVAMLAMNSVAIVLRNRYRQRN</sequence>
<keyword evidence="7 8" id="KW-0472">Membrane</keyword>
<feature type="transmembrane region" description="Helical" evidence="8">
    <location>
        <begin position="91"/>
        <end position="112"/>
    </location>
</feature>
<organism evidence="10 11">
    <name type="scientific">Halomarina rubra</name>
    <dbReference type="NCBI Taxonomy" id="2071873"/>
    <lineage>
        <taxon>Archaea</taxon>
        <taxon>Methanobacteriati</taxon>
        <taxon>Methanobacteriota</taxon>
        <taxon>Stenosarchaea group</taxon>
        <taxon>Halobacteria</taxon>
        <taxon>Halobacteriales</taxon>
        <taxon>Natronomonadaceae</taxon>
        <taxon>Halomarina</taxon>
    </lineage>
</organism>
<feature type="transmembrane region" description="Helical" evidence="8">
    <location>
        <begin position="118"/>
        <end position="137"/>
    </location>
</feature>
<evidence type="ECO:0000259" key="9">
    <source>
        <dbReference type="PROSITE" id="PS50928"/>
    </source>
</evidence>
<proteinExistence type="inferred from homology"/>
<dbReference type="Proteomes" id="UP001597187">
    <property type="component" value="Unassembled WGS sequence"/>
</dbReference>
<feature type="transmembrane region" description="Helical" evidence="8">
    <location>
        <begin position="405"/>
        <end position="428"/>
    </location>
</feature>
<feature type="transmembrane region" description="Helical" evidence="8">
    <location>
        <begin position="351"/>
        <end position="376"/>
    </location>
</feature>
<feature type="transmembrane region" description="Helical" evidence="8">
    <location>
        <begin position="309"/>
        <end position="339"/>
    </location>
</feature>
<comment type="similarity">
    <text evidence="2 8">Belongs to the binding-protein-dependent transport system permease family. CysTW subfamily.</text>
</comment>
<feature type="transmembrane region" description="Helical" evidence="8">
    <location>
        <begin position="149"/>
        <end position="167"/>
    </location>
</feature>
<evidence type="ECO:0000313" key="10">
    <source>
        <dbReference type="EMBL" id="MFD1513124.1"/>
    </source>
</evidence>